<feature type="compositionally biased region" description="Polar residues" evidence="3">
    <location>
        <begin position="657"/>
        <end position="670"/>
    </location>
</feature>
<dbReference type="GO" id="GO:0005737">
    <property type="term" value="C:cytoplasm"/>
    <property type="evidence" value="ECO:0007669"/>
    <property type="project" value="UniProtKB-ARBA"/>
</dbReference>
<name>A0A2G8JZE3_STIJA</name>
<proteinExistence type="inferred from homology"/>
<feature type="domain" description="Peroxin/Ferlin" evidence="5">
    <location>
        <begin position="1078"/>
        <end position="1113"/>
    </location>
</feature>
<dbReference type="Pfam" id="PF06462">
    <property type="entry name" value="Hyd_WA"/>
    <property type="match status" value="2"/>
</dbReference>
<reference evidence="6 7" key="1">
    <citation type="journal article" date="2017" name="PLoS Biol.">
        <title>The sea cucumber genome provides insights into morphological evolution and visceral regeneration.</title>
        <authorList>
            <person name="Zhang X."/>
            <person name="Sun L."/>
            <person name="Yuan J."/>
            <person name="Sun Y."/>
            <person name="Gao Y."/>
            <person name="Zhang L."/>
            <person name="Li S."/>
            <person name="Dai H."/>
            <person name="Hamel J.F."/>
            <person name="Liu C."/>
            <person name="Yu Y."/>
            <person name="Liu S."/>
            <person name="Lin W."/>
            <person name="Guo K."/>
            <person name="Jin S."/>
            <person name="Xu P."/>
            <person name="Storey K.B."/>
            <person name="Huan P."/>
            <person name="Zhang T."/>
            <person name="Zhou Y."/>
            <person name="Zhang J."/>
            <person name="Lin C."/>
            <person name="Li X."/>
            <person name="Xing L."/>
            <person name="Huo D."/>
            <person name="Sun M."/>
            <person name="Wang L."/>
            <person name="Mercier A."/>
            <person name="Li F."/>
            <person name="Yang H."/>
            <person name="Xiang J."/>
        </authorList>
    </citation>
    <scope>NUCLEOTIDE SEQUENCE [LARGE SCALE GENOMIC DNA]</scope>
    <source>
        <strain evidence="6">Shaxun</strain>
        <tissue evidence="6">Muscle</tissue>
    </source>
</reference>
<feature type="domain" description="Peroxin/Ferlin" evidence="4">
    <location>
        <begin position="1011"/>
        <end position="1067"/>
    </location>
</feature>
<accession>A0A2G8JZE3</accession>
<dbReference type="InterPro" id="IPR006624">
    <property type="entry name" value="Beta-propeller_rpt_TECPR"/>
</dbReference>
<comment type="similarity">
    <text evidence="1">Belongs to the TECPR1 family.</text>
</comment>
<evidence type="ECO:0000256" key="1">
    <source>
        <dbReference type="ARBA" id="ARBA00005966"/>
    </source>
</evidence>
<dbReference type="Pfam" id="PF19193">
    <property type="entry name" value="Tectonin"/>
    <property type="match status" value="2"/>
</dbReference>
<dbReference type="SMART" id="SM00706">
    <property type="entry name" value="TECPR"/>
    <property type="match status" value="10"/>
</dbReference>
<feature type="domain" description="Peroxin/Ferlin" evidence="4">
    <location>
        <begin position="68"/>
        <end position="131"/>
    </location>
</feature>
<organism evidence="6 7">
    <name type="scientific">Stichopus japonicus</name>
    <name type="common">Sea cucumber</name>
    <dbReference type="NCBI Taxonomy" id="307972"/>
    <lineage>
        <taxon>Eukaryota</taxon>
        <taxon>Metazoa</taxon>
        <taxon>Echinodermata</taxon>
        <taxon>Eleutherozoa</taxon>
        <taxon>Echinozoa</taxon>
        <taxon>Holothuroidea</taxon>
        <taxon>Aspidochirotacea</taxon>
        <taxon>Aspidochirotida</taxon>
        <taxon>Stichopodidae</taxon>
        <taxon>Apostichopus</taxon>
    </lineage>
</organism>
<feature type="region of interest" description="Disordered" evidence="3">
    <location>
        <begin position="495"/>
        <end position="520"/>
    </location>
</feature>
<protein>
    <submittedName>
        <fullName evidence="6">Putative tectonin beta-propeller repeat-containing protein 1</fullName>
    </submittedName>
</protein>
<dbReference type="SMART" id="SM00693">
    <property type="entry name" value="DysFN"/>
    <property type="match status" value="2"/>
</dbReference>
<evidence type="ECO:0000313" key="6">
    <source>
        <dbReference type="EMBL" id="PIK41113.1"/>
    </source>
</evidence>
<dbReference type="PANTHER" id="PTHR23250:SF1">
    <property type="entry name" value="TECTONIN BETA-PROPELLER REPEAT-CONTAINING PROTEIN 1"/>
    <property type="match status" value="1"/>
</dbReference>
<dbReference type="STRING" id="307972.A0A2G8JZE3"/>
<dbReference type="OrthoDB" id="72441at2759"/>
<dbReference type="Proteomes" id="UP000230750">
    <property type="component" value="Unassembled WGS sequence"/>
</dbReference>
<dbReference type="PANTHER" id="PTHR23250">
    <property type="entry name" value="DYSFERLIN-RELATED"/>
    <property type="match status" value="1"/>
</dbReference>
<sequence>MQEGFLWAIDCLGKAHTISTSEQFWQLRSHDFQRRPLEFKRITAGKHSAWGLSSDLFLYVYVYASDVPIRYLEFTYENQRWRPIHGFSEKALFFTDPPPFSDEKGARKLPRPREIKLPNEHWQWESEWRFESNFKGETAGGEEEMDQIPKVYGNRGLGKGARGVPKSLGSTPDRRRCWGYALPAQPAGYMSMWVVTSNGKIFCRVGINHKHPEGLGWREVSLPPKVAILQVSVSPTGIVWAVTHEGTGLVRTQVSREYPLGLGWEVVDPPERQLLSQVSMGMNAVWGRTKDGTVWIRKGFDLMLSITDRSALTGSHWIQMPGRMSHLTIGPNDQVWAISFEDHRLFMRGAVTYEELSGRSWKLINVTEKRSTLAGSQDTLNFTDTHSISSSDIFSPQSSYSLNFPFSPGYMSQTSSYPSLLSPMKLPGDRDISAESTFRSGDRQFRHLACQTEDMDPSDSVSSGDALSMGRLCDILLSDDCTGGASWRRHSLADVPRTERCGESSGSSGESTEEEEVPTELAAEAAGQVDQHIKSYATLQRQVSWTSDYSDEIVNFADTDSSDDSDSEEGHSCATFQSKETQTDLLNTCGDNESNLFYSRENSIDRCRSIEVDKPLSFEVDESSELQDHSSDTSESTDINLPDDAIFDHFERDTLKRQPSNSFSGASRHNGSFCVPPRDTKSFSDLLAAPMGSINNSSKNTSMVSFASEHYVLVEKDWGDMSYRRGTFDDDDDDDDDANMLWVWVCGGSCWVKPTSLPKWFKQGVISQASFKHKLQEGAWRGQLLKSLKARRSLETDEFSHYLSSVDTTPWIKKGKIQWQSEDRKRHWLDCDVELVKGDDQTKNKFTVVCDMYGKKKKLQIPISEVTCVFEVSTGDKPTFSILTAKSILDKNPVRFRVGTEEELRDWIVAISLACSDIQDVAATPSPYAAWCTTSRGDVFYHQTKPDTELSPAKQMYWQQIGGHLHHIESCPAGVVWGIGMDHAVWVWTGGYGGGIFKGVNSSTSGIYDQTDTKKVYLFENQRWSPLYGFSRKHILWMTDSGKVTESKDTVTPPSGQWHWTSEWQIDFSVKGSTDKEGWQFARDFKHSKGFHKEKRWNDYVRRRRWFRSCQLVTTGPWRRAKGLDLIDVSLQVDADISQDGPIAVWALGTNGDVMTRIGVTRHNPRGSSWFHIPTDQPFQSISVGGKYRVWGIGKDGSAFFRNGVHVDNVTGNGWFHVSAPGIAPLKQISVGATAVWAVDTRKNLWYRQDVTPNFPEGTRWILVSPKVRRVSVGPQDQVWILAYSVDDAKGVICRRDGITESDPQGKQWNEGAGRTLDIRIGESSVIDDDIVLGNWTEVGIVQIKLESHNVMVLNVISFAP</sequence>
<feature type="region of interest" description="Disordered" evidence="3">
    <location>
        <begin position="620"/>
        <end position="641"/>
    </location>
</feature>
<keyword evidence="7" id="KW-1185">Reference proteome</keyword>
<feature type="region of interest" description="Disordered" evidence="3">
    <location>
        <begin position="657"/>
        <end position="676"/>
    </location>
</feature>
<gene>
    <name evidence="6" type="ORF">BSL78_22046</name>
</gene>
<dbReference type="GO" id="GO:0098588">
    <property type="term" value="C:bounding membrane of organelle"/>
    <property type="evidence" value="ECO:0007669"/>
    <property type="project" value="UniProtKB-ARBA"/>
</dbReference>
<dbReference type="SUPFAM" id="SSF50729">
    <property type="entry name" value="PH domain-like"/>
    <property type="match status" value="1"/>
</dbReference>
<keyword evidence="2" id="KW-0677">Repeat</keyword>
<evidence type="ECO:0000259" key="5">
    <source>
        <dbReference type="SMART" id="SM00694"/>
    </source>
</evidence>
<dbReference type="Pfam" id="PF06398">
    <property type="entry name" value="Pex24p"/>
    <property type="match status" value="1"/>
</dbReference>
<dbReference type="EMBL" id="MRZV01001052">
    <property type="protein sequence ID" value="PIK41113.1"/>
    <property type="molecule type" value="Genomic_DNA"/>
</dbReference>
<evidence type="ECO:0000313" key="7">
    <source>
        <dbReference type="Proteomes" id="UP000230750"/>
    </source>
</evidence>
<evidence type="ECO:0000256" key="3">
    <source>
        <dbReference type="SAM" id="MobiDB-lite"/>
    </source>
</evidence>
<comment type="caution">
    <text evidence="6">The sequence shown here is derived from an EMBL/GenBank/DDBJ whole genome shotgun (WGS) entry which is preliminary data.</text>
</comment>
<evidence type="ECO:0000259" key="4">
    <source>
        <dbReference type="SMART" id="SM00693"/>
    </source>
</evidence>
<feature type="region of interest" description="Disordered" evidence="3">
    <location>
        <begin position="557"/>
        <end position="576"/>
    </location>
</feature>
<dbReference type="SMART" id="SM00694">
    <property type="entry name" value="DysFC"/>
    <property type="match status" value="1"/>
</dbReference>
<dbReference type="InterPro" id="IPR010482">
    <property type="entry name" value="TECPR1-like_DysF"/>
</dbReference>
<dbReference type="InterPro" id="IPR006614">
    <property type="entry name" value="Peroxin/Ferlin"/>
</dbReference>
<dbReference type="InterPro" id="IPR051513">
    <property type="entry name" value="Tectonin_beta-prop"/>
</dbReference>
<evidence type="ECO:0000256" key="2">
    <source>
        <dbReference type="ARBA" id="ARBA00022737"/>
    </source>
</evidence>